<comment type="caution">
    <text evidence="3">The sequence shown here is derived from an EMBL/GenBank/DDBJ whole genome shotgun (WGS) entry which is preliminary data.</text>
</comment>
<evidence type="ECO:0000313" key="4">
    <source>
        <dbReference type="Proteomes" id="UP001160148"/>
    </source>
</evidence>
<keyword evidence="1" id="KW-0175">Coiled coil</keyword>
<evidence type="ECO:0000256" key="1">
    <source>
        <dbReference type="SAM" id="Coils"/>
    </source>
</evidence>
<sequence>MENDVRHELQPTVNDDDNNCGPLTLDLLLKQIDELKLEKKEFGLQRAKMKGFILQKEEELKRMSTLSAELKRLQDELDESQSQHTVTKLEMEGRFEEQTRKYNEEISSLHKVVAETLEESRRRENETKIYKTMNEKLENELKNCRNQMLIGQQGNNILSESTQQQIRNVPGTVLSAIARKMTNLASSTESDDYRKSQDDEDNVYKALVDPLKEEVEALKEKIREMDTDISYYKTKLNESKDNVVEKLTACNSQEESSNSSATGDFVSQNTSIDNNMEKCEQCSLYKVRIEEMQERINEADKRLLSMDKLKDEHDKETIYRKEMEEKWNEKLDEHKNKVQELKSFSDQSHEVLSDLKLQYEQTVIDFQKEIKLCTENGAKMKQRILNLEEENHNLKEKHMKFSVQLQNEEINLPSSVAELQEYLLKRNEELISMSIVKESIEEEFNRIKNSTAIFESQIQGLNSTVILLEYVF</sequence>
<dbReference type="PANTHER" id="PTHR31179:SF7">
    <property type="entry name" value="FYVE-TYPE DOMAIN-CONTAINING PROTEIN"/>
    <property type="match status" value="1"/>
</dbReference>
<dbReference type="EMBL" id="CARXXK010000001">
    <property type="protein sequence ID" value="CAI6351080.1"/>
    <property type="molecule type" value="Genomic_DNA"/>
</dbReference>
<name>A0AAV0W5F8_9HEMI</name>
<evidence type="ECO:0000313" key="3">
    <source>
        <dbReference type="EMBL" id="CAI6351080.1"/>
    </source>
</evidence>
<dbReference type="Pfam" id="PF09311">
    <property type="entry name" value="Rab5-bind"/>
    <property type="match status" value="1"/>
</dbReference>
<reference evidence="3 4" key="1">
    <citation type="submission" date="2023-01" db="EMBL/GenBank/DDBJ databases">
        <authorList>
            <person name="Whitehead M."/>
        </authorList>
    </citation>
    <scope>NUCLEOTIDE SEQUENCE [LARGE SCALE GENOMIC DNA]</scope>
</reference>
<dbReference type="PANTHER" id="PTHR31179">
    <property type="entry name" value="RAB GTPASE-BINDING EFFECTOR PROTEIN"/>
    <property type="match status" value="1"/>
</dbReference>
<feature type="coiled-coil region" evidence="1">
    <location>
        <begin position="370"/>
        <end position="404"/>
    </location>
</feature>
<dbReference type="InterPro" id="IPR015390">
    <property type="entry name" value="Rabaptin_Rab5-bd_dom"/>
</dbReference>
<feature type="coiled-coil region" evidence="1">
    <location>
        <begin position="25"/>
        <end position="90"/>
    </location>
</feature>
<keyword evidence="4" id="KW-1185">Reference proteome</keyword>
<feature type="coiled-coil region" evidence="1">
    <location>
        <begin position="282"/>
        <end position="344"/>
    </location>
</feature>
<accession>A0AAV0W5F8</accession>
<dbReference type="GO" id="GO:0005096">
    <property type="term" value="F:GTPase activator activity"/>
    <property type="evidence" value="ECO:0007669"/>
    <property type="project" value="InterPro"/>
</dbReference>
<dbReference type="GO" id="GO:0006897">
    <property type="term" value="P:endocytosis"/>
    <property type="evidence" value="ECO:0007669"/>
    <property type="project" value="InterPro"/>
</dbReference>
<proteinExistence type="predicted"/>
<dbReference type="AlphaFoldDB" id="A0AAV0W5F8"/>
<feature type="domain" description="Rabaptin GTPase-Rab5 binding" evidence="2">
    <location>
        <begin position="279"/>
        <end position="459"/>
    </location>
</feature>
<protein>
    <recommendedName>
        <fullName evidence="2">Rabaptin GTPase-Rab5 binding domain-containing protein</fullName>
    </recommendedName>
</protein>
<evidence type="ECO:0000259" key="2">
    <source>
        <dbReference type="Pfam" id="PF09311"/>
    </source>
</evidence>
<gene>
    <name evidence="3" type="ORF">MEUPH1_LOCUS7463</name>
</gene>
<organism evidence="3 4">
    <name type="scientific">Macrosiphum euphorbiae</name>
    <name type="common">potato aphid</name>
    <dbReference type="NCBI Taxonomy" id="13131"/>
    <lineage>
        <taxon>Eukaryota</taxon>
        <taxon>Metazoa</taxon>
        <taxon>Ecdysozoa</taxon>
        <taxon>Arthropoda</taxon>
        <taxon>Hexapoda</taxon>
        <taxon>Insecta</taxon>
        <taxon>Pterygota</taxon>
        <taxon>Neoptera</taxon>
        <taxon>Paraneoptera</taxon>
        <taxon>Hemiptera</taxon>
        <taxon>Sternorrhyncha</taxon>
        <taxon>Aphidomorpha</taxon>
        <taxon>Aphidoidea</taxon>
        <taxon>Aphididae</taxon>
        <taxon>Macrosiphini</taxon>
        <taxon>Macrosiphum</taxon>
    </lineage>
</organism>
<dbReference type="InterPro" id="IPR003914">
    <property type="entry name" value="Rabaptin"/>
</dbReference>
<dbReference type="Proteomes" id="UP001160148">
    <property type="component" value="Unassembled WGS sequence"/>
</dbReference>